<comment type="subunit">
    <text evidence="6">Part of the Bam complex.</text>
</comment>
<comment type="function">
    <text evidence="6">Part of the outer membrane protein assembly complex, which is involved in assembly and insertion of beta-barrel proteins into the outer membrane.</text>
</comment>
<evidence type="ECO:0000313" key="8">
    <source>
        <dbReference type="EMBL" id="MFD2182219.1"/>
    </source>
</evidence>
<comment type="similarity">
    <text evidence="6">Belongs to the BamD family.</text>
</comment>
<keyword evidence="5" id="KW-0449">Lipoprotein</keyword>
<dbReference type="InterPro" id="IPR011990">
    <property type="entry name" value="TPR-like_helical_dom_sf"/>
</dbReference>
<organism evidence="8 9">
    <name type="scientific">Rhodoplanes azumiensis</name>
    <dbReference type="NCBI Taxonomy" id="1897628"/>
    <lineage>
        <taxon>Bacteria</taxon>
        <taxon>Pseudomonadati</taxon>
        <taxon>Pseudomonadota</taxon>
        <taxon>Alphaproteobacteria</taxon>
        <taxon>Hyphomicrobiales</taxon>
        <taxon>Nitrobacteraceae</taxon>
        <taxon>Rhodoplanes</taxon>
    </lineage>
</organism>
<dbReference type="InterPro" id="IPR039565">
    <property type="entry name" value="BamD-like"/>
</dbReference>
<dbReference type="CDD" id="cd15830">
    <property type="entry name" value="BamD"/>
    <property type="match status" value="1"/>
</dbReference>
<evidence type="ECO:0000256" key="2">
    <source>
        <dbReference type="ARBA" id="ARBA00023136"/>
    </source>
</evidence>
<dbReference type="NCBIfam" id="TIGR03302">
    <property type="entry name" value="OM_YfiO"/>
    <property type="match status" value="1"/>
</dbReference>
<evidence type="ECO:0000313" key="9">
    <source>
        <dbReference type="Proteomes" id="UP001597314"/>
    </source>
</evidence>
<keyword evidence="2 6" id="KW-0472">Membrane</keyword>
<gene>
    <name evidence="6" type="primary">bamD</name>
    <name evidence="8" type="ORF">ACFSOX_08650</name>
</gene>
<dbReference type="EMBL" id="JBHUIW010000007">
    <property type="protein sequence ID" value="MFD2182219.1"/>
    <property type="molecule type" value="Genomic_DNA"/>
</dbReference>
<dbReference type="PANTHER" id="PTHR37423:SF1">
    <property type="entry name" value="OUTER MEMBRANE PROTEIN ASSEMBLY FACTOR BAMD"/>
    <property type="match status" value="1"/>
</dbReference>
<accession>A0ABW5AH56</accession>
<name>A0ABW5AH56_9BRAD</name>
<evidence type="ECO:0000256" key="1">
    <source>
        <dbReference type="ARBA" id="ARBA00022729"/>
    </source>
</evidence>
<dbReference type="Gene3D" id="1.25.40.10">
    <property type="entry name" value="Tetratricopeptide repeat domain"/>
    <property type="match status" value="1"/>
</dbReference>
<dbReference type="InterPro" id="IPR017689">
    <property type="entry name" value="BamD"/>
</dbReference>
<reference evidence="9" key="1">
    <citation type="journal article" date="2019" name="Int. J. Syst. Evol. Microbiol.">
        <title>The Global Catalogue of Microorganisms (GCM) 10K type strain sequencing project: providing services to taxonomists for standard genome sequencing and annotation.</title>
        <authorList>
            <consortium name="The Broad Institute Genomics Platform"/>
            <consortium name="The Broad Institute Genome Sequencing Center for Infectious Disease"/>
            <person name="Wu L."/>
            <person name="Ma J."/>
        </authorList>
    </citation>
    <scope>NUCLEOTIDE SEQUENCE [LARGE SCALE GENOMIC DNA]</scope>
    <source>
        <strain evidence="9">CGMCC 1.6774</strain>
    </source>
</reference>
<evidence type="ECO:0000256" key="5">
    <source>
        <dbReference type="ARBA" id="ARBA00023288"/>
    </source>
</evidence>
<evidence type="ECO:0000259" key="7">
    <source>
        <dbReference type="Pfam" id="PF13525"/>
    </source>
</evidence>
<keyword evidence="1 6" id="KW-0732">Signal</keyword>
<dbReference type="PANTHER" id="PTHR37423">
    <property type="entry name" value="SOLUBLE LYTIC MUREIN TRANSGLYCOSYLASE-RELATED"/>
    <property type="match status" value="1"/>
</dbReference>
<dbReference type="SUPFAM" id="SSF48452">
    <property type="entry name" value="TPR-like"/>
    <property type="match status" value="1"/>
</dbReference>
<keyword evidence="4 6" id="KW-0998">Cell outer membrane</keyword>
<keyword evidence="9" id="KW-1185">Reference proteome</keyword>
<comment type="caution">
    <text evidence="8">The sequence shown here is derived from an EMBL/GenBank/DDBJ whole genome shotgun (WGS) entry which is preliminary data.</text>
</comment>
<sequence>MLSTSTSRAASRPGRSAGGRAGLRRLIALLPVLVILGGCSSLSNLFGGNDDDLGPDLPAEKLYNEGVFLLNEKNAPKEAVKKFEEVDRQHPYSEWARKSLLMTAYSYYETRQYDEAIGAAKRYVTMHPGSPDVAYAQYLIGASYYDQIPDVTRDQTRTEKAIQALEEVIRKYPTSEYAAQARKKIEVGRDHLAAKEMEVARYYMQKKNFIGAINRFKVVVTQYQTTRHVEEALMRLTECYMMLGIASEAQTAAAVLGHNFPDSVWYKDAYNLVKGGGFEPSENKGSWISRAFKKVGLG</sequence>
<dbReference type="RefSeq" id="WP_378477400.1">
    <property type="nucleotide sequence ID" value="NZ_JBHUIW010000007.1"/>
</dbReference>
<dbReference type="Proteomes" id="UP001597314">
    <property type="component" value="Unassembled WGS sequence"/>
</dbReference>
<protein>
    <recommendedName>
        <fullName evidence="6">Outer membrane protein assembly factor BamD</fullName>
    </recommendedName>
</protein>
<comment type="subcellular location">
    <subcellularLocation>
        <location evidence="6">Cell outer membrane</location>
    </subcellularLocation>
</comment>
<dbReference type="HAMAP" id="MF_00922">
    <property type="entry name" value="OM_assembly_BamD"/>
    <property type="match status" value="1"/>
</dbReference>
<evidence type="ECO:0000256" key="3">
    <source>
        <dbReference type="ARBA" id="ARBA00023139"/>
    </source>
</evidence>
<feature type="domain" description="Outer membrane lipoprotein BamD-like" evidence="7">
    <location>
        <begin position="56"/>
        <end position="253"/>
    </location>
</feature>
<proteinExistence type="inferred from homology"/>
<keyword evidence="3" id="KW-0564">Palmitate</keyword>
<dbReference type="Pfam" id="PF13525">
    <property type="entry name" value="YfiO"/>
    <property type="match status" value="1"/>
</dbReference>
<evidence type="ECO:0000256" key="4">
    <source>
        <dbReference type="ARBA" id="ARBA00023237"/>
    </source>
</evidence>
<evidence type="ECO:0000256" key="6">
    <source>
        <dbReference type="HAMAP-Rule" id="MF_00922"/>
    </source>
</evidence>